<comment type="caution">
    <text evidence="11">The sequence shown here is derived from an EMBL/GenBank/DDBJ whole genome shotgun (WGS) entry which is preliminary data.</text>
</comment>
<dbReference type="PANTHER" id="PTHR38686:SF1">
    <property type="entry name" value="APOLIPOPROTEIN N-ACYLTRANSFERASE"/>
    <property type="match status" value="1"/>
</dbReference>
<organism evidence="11 12">
    <name type="scientific">Falsiroseomonas tokyonensis</name>
    <dbReference type="NCBI Taxonomy" id="430521"/>
    <lineage>
        <taxon>Bacteria</taxon>
        <taxon>Pseudomonadati</taxon>
        <taxon>Pseudomonadota</taxon>
        <taxon>Alphaproteobacteria</taxon>
        <taxon>Acetobacterales</taxon>
        <taxon>Roseomonadaceae</taxon>
        <taxon>Falsiroseomonas</taxon>
    </lineage>
</organism>
<feature type="transmembrane region" description="Helical" evidence="9">
    <location>
        <begin position="43"/>
        <end position="64"/>
    </location>
</feature>
<evidence type="ECO:0000256" key="6">
    <source>
        <dbReference type="ARBA" id="ARBA00022989"/>
    </source>
</evidence>
<name>A0ABV7C4J0_9PROT</name>
<dbReference type="CDD" id="cd07571">
    <property type="entry name" value="ALP_N-acyl_transferase"/>
    <property type="match status" value="1"/>
</dbReference>
<dbReference type="HAMAP" id="MF_01148">
    <property type="entry name" value="Lnt"/>
    <property type="match status" value="1"/>
</dbReference>
<evidence type="ECO:0000256" key="3">
    <source>
        <dbReference type="ARBA" id="ARBA00022475"/>
    </source>
</evidence>
<keyword evidence="4 9" id="KW-0808">Transferase</keyword>
<evidence type="ECO:0000256" key="9">
    <source>
        <dbReference type="HAMAP-Rule" id="MF_01148"/>
    </source>
</evidence>
<keyword evidence="7 9" id="KW-0472">Membrane</keyword>
<dbReference type="EMBL" id="JBHRSB010000035">
    <property type="protein sequence ID" value="MFC3004116.1"/>
    <property type="molecule type" value="Genomic_DNA"/>
</dbReference>
<comment type="subcellular location">
    <subcellularLocation>
        <location evidence="1 9">Cell membrane</location>
        <topology evidence="1 9">Multi-pass membrane protein</topology>
    </subcellularLocation>
</comment>
<dbReference type="Pfam" id="PF00795">
    <property type="entry name" value="CN_hydrolase"/>
    <property type="match status" value="1"/>
</dbReference>
<dbReference type="Gene3D" id="3.60.110.10">
    <property type="entry name" value="Carbon-nitrogen hydrolase"/>
    <property type="match status" value="1"/>
</dbReference>
<dbReference type="InterPro" id="IPR003010">
    <property type="entry name" value="C-N_Hydrolase"/>
</dbReference>
<accession>A0ABV7C4J0</accession>
<dbReference type="SUPFAM" id="SSF56317">
    <property type="entry name" value="Carbon-nitrogen hydrolase"/>
    <property type="match status" value="1"/>
</dbReference>
<evidence type="ECO:0000259" key="10">
    <source>
        <dbReference type="PROSITE" id="PS50263"/>
    </source>
</evidence>
<evidence type="ECO:0000256" key="4">
    <source>
        <dbReference type="ARBA" id="ARBA00022679"/>
    </source>
</evidence>
<gene>
    <name evidence="9 11" type="primary">lnt</name>
    <name evidence="11" type="ORF">ACFOD3_29815</name>
</gene>
<keyword evidence="8 9" id="KW-0012">Acyltransferase</keyword>
<comment type="pathway">
    <text evidence="9">Protein modification; lipoprotein biosynthesis (N-acyl transfer).</text>
</comment>
<keyword evidence="3 9" id="KW-1003">Cell membrane</keyword>
<comment type="function">
    <text evidence="9">Catalyzes the phospholipid dependent N-acylation of the N-terminal cysteine of apolipoprotein, the last step in lipoprotein maturation.</text>
</comment>
<feature type="transmembrane region" description="Helical" evidence="9">
    <location>
        <begin position="141"/>
        <end position="159"/>
    </location>
</feature>
<dbReference type="InterPro" id="IPR036526">
    <property type="entry name" value="C-N_Hydrolase_sf"/>
</dbReference>
<comment type="catalytic activity">
    <reaction evidence="9">
        <text>N-terminal S-1,2-diacyl-sn-glyceryl-L-cysteinyl-[lipoprotein] + a glycerophospholipid = N-acyl-S-1,2-diacyl-sn-glyceryl-L-cysteinyl-[lipoprotein] + a 2-acyl-sn-glycero-3-phospholipid + H(+)</text>
        <dbReference type="Rhea" id="RHEA:48228"/>
        <dbReference type="Rhea" id="RHEA-COMP:14681"/>
        <dbReference type="Rhea" id="RHEA-COMP:14684"/>
        <dbReference type="ChEBI" id="CHEBI:15378"/>
        <dbReference type="ChEBI" id="CHEBI:136912"/>
        <dbReference type="ChEBI" id="CHEBI:140656"/>
        <dbReference type="ChEBI" id="CHEBI:140657"/>
        <dbReference type="ChEBI" id="CHEBI:140660"/>
        <dbReference type="EC" id="2.3.1.269"/>
    </reaction>
</comment>
<comment type="similarity">
    <text evidence="2 9">Belongs to the CN hydrolase family. Apolipoprotein N-acyltransferase subfamily.</text>
</comment>
<protein>
    <recommendedName>
        <fullName evidence="9">Apolipoprotein N-acyltransferase</fullName>
        <shortName evidence="9">ALP N-acyltransferase</shortName>
        <ecNumber evidence="9">2.3.1.269</ecNumber>
    </recommendedName>
</protein>
<sequence length="528" mass="55860">MKAERRAAFIQFPVPDKAEVRRSRVELLQKLAGLGLGAVTPLAFAPLHLLPLLFIGFGGLFLLLERTRSIGGAFLLGWLFGLGSFATGLGWITEAFAVDAERFGPFALPALAALSAGLALFPALSLAAARLVAGRRGGARLLIAYAVCWAAGEWLRGAVLTGFPWNLAGHAWGFADAPLQLAAFVGVHGLGLVTIILAALPALGLSLRRAWPFGVAATLLALVWATGAARLAVPPPPDVPDVRLRLVQPNVAQSLKWEPSERRRILSDLLTLSQAPGSSGEGPTHLLWPETAVPYLVAEEPAVRAAIAAVVPREGALVTGSVRRGLDSAEGPSMRNSALVLDDTAQILSVYDKVRLVPFGEYMPFRAWLSGIPKLTEGTVDFSPGTDLSPLPIPGLPAAVTLICYEVIFPGRGSGAAREAGWILTLTNDAWFGRSWGPHQHALAARMRAVEFGLPMVRVANGGISFVTDAYGRERQRLALGVRGVLDTALPAALPGETLYARLGDQPFLIAVLASLAGMAATRRERAA</sequence>
<feature type="domain" description="CN hydrolase" evidence="10">
    <location>
        <begin position="247"/>
        <end position="496"/>
    </location>
</feature>
<dbReference type="GO" id="GO:0016746">
    <property type="term" value="F:acyltransferase activity"/>
    <property type="evidence" value="ECO:0007669"/>
    <property type="project" value="UniProtKB-KW"/>
</dbReference>
<evidence type="ECO:0000256" key="1">
    <source>
        <dbReference type="ARBA" id="ARBA00004651"/>
    </source>
</evidence>
<reference evidence="12" key="1">
    <citation type="journal article" date="2019" name="Int. J. Syst. Evol. Microbiol.">
        <title>The Global Catalogue of Microorganisms (GCM) 10K type strain sequencing project: providing services to taxonomists for standard genome sequencing and annotation.</title>
        <authorList>
            <consortium name="The Broad Institute Genomics Platform"/>
            <consortium name="The Broad Institute Genome Sequencing Center for Infectious Disease"/>
            <person name="Wu L."/>
            <person name="Ma J."/>
        </authorList>
    </citation>
    <scope>NUCLEOTIDE SEQUENCE [LARGE SCALE GENOMIC DNA]</scope>
    <source>
        <strain evidence="12">CGMCC 1.16855</strain>
    </source>
</reference>
<feature type="transmembrane region" description="Helical" evidence="9">
    <location>
        <begin position="210"/>
        <end position="233"/>
    </location>
</feature>
<evidence type="ECO:0000256" key="8">
    <source>
        <dbReference type="ARBA" id="ARBA00023315"/>
    </source>
</evidence>
<feature type="transmembrane region" description="Helical" evidence="9">
    <location>
        <begin position="104"/>
        <end position="129"/>
    </location>
</feature>
<dbReference type="Pfam" id="PF20154">
    <property type="entry name" value="LNT_N"/>
    <property type="match status" value="1"/>
</dbReference>
<dbReference type="PANTHER" id="PTHR38686">
    <property type="entry name" value="APOLIPOPROTEIN N-ACYLTRANSFERASE"/>
    <property type="match status" value="1"/>
</dbReference>
<keyword evidence="12" id="KW-1185">Reference proteome</keyword>
<dbReference type="EC" id="2.3.1.269" evidence="9"/>
<evidence type="ECO:0000256" key="7">
    <source>
        <dbReference type="ARBA" id="ARBA00023136"/>
    </source>
</evidence>
<evidence type="ECO:0000313" key="11">
    <source>
        <dbReference type="EMBL" id="MFC3004116.1"/>
    </source>
</evidence>
<proteinExistence type="inferred from homology"/>
<dbReference type="RefSeq" id="WP_343215341.1">
    <property type="nucleotide sequence ID" value="NZ_JAFNJS010000035.1"/>
</dbReference>
<evidence type="ECO:0000313" key="12">
    <source>
        <dbReference type="Proteomes" id="UP001595420"/>
    </source>
</evidence>
<feature type="transmembrane region" description="Helical" evidence="9">
    <location>
        <begin position="71"/>
        <end position="92"/>
    </location>
</feature>
<dbReference type="NCBIfam" id="TIGR00546">
    <property type="entry name" value="lnt"/>
    <property type="match status" value="1"/>
</dbReference>
<dbReference type="PROSITE" id="PS50263">
    <property type="entry name" value="CN_HYDROLASE"/>
    <property type="match status" value="1"/>
</dbReference>
<evidence type="ECO:0000256" key="5">
    <source>
        <dbReference type="ARBA" id="ARBA00022692"/>
    </source>
</evidence>
<dbReference type="InterPro" id="IPR045378">
    <property type="entry name" value="LNT_N"/>
</dbReference>
<evidence type="ECO:0000256" key="2">
    <source>
        <dbReference type="ARBA" id="ARBA00010065"/>
    </source>
</evidence>
<feature type="transmembrane region" description="Helical" evidence="9">
    <location>
        <begin position="179"/>
        <end position="203"/>
    </location>
</feature>
<keyword evidence="5 9" id="KW-0812">Transmembrane</keyword>
<dbReference type="Proteomes" id="UP001595420">
    <property type="component" value="Unassembled WGS sequence"/>
</dbReference>
<dbReference type="InterPro" id="IPR004563">
    <property type="entry name" value="Apolipo_AcylTrfase"/>
</dbReference>
<keyword evidence="6 9" id="KW-1133">Transmembrane helix</keyword>